<evidence type="ECO:0000313" key="8">
    <source>
        <dbReference type="Proteomes" id="UP000078046"/>
    </source>
</evidence>
<dbReference type="Gene3D" id="1.20.1410.10">
    <property type="entry name" value="I/LWEQ domain"/>
    <property type="match status" value="1"/>
</dbReference>
<dbReference type="InterPro" id="IPR011993">
    <property type="entry name" value="PH-like_dom_sf"/>
</dbReference>
<dbReference type="Proteomes" id="UP000078046">
    <property type="component" value="Unassembled WGS sequence"/>
</dbReference>
<dbReference type="GO" id="GO:0005178">
    <property type="term" value="F:integrin binding"/>
    <property type="evidence" value="ECO:0007669"/>
    <property type="project" value="TreeGrafter"/>
</dbReference>
<dbReference type="SUPFAM" id="SSF47031">
    <property type="entry name" value="Second domain of FERM"/>
    <property type="match status" value="1"/>
</dbReference>
<dbReference type="PROSITE" id="PS00661">
    <property type="entry name" value="FERM_2"/>
    <property type="match status" value="1"/>
</dbReference>
<protein>
    <recommendedName>
        <fullName evidence="9">FERM domain-containing protein</fullName>
    </recommendedName>
</protein>
<dbReference type="InterPro" id="IPR019749">
    <property type="entry name" value="Band_41_domain"/>
</dbReference>
<name>A0A177B9S4_9BILA</name>
<reference evidence="7 8" key="1">
    <citation type="submission" date="2016-04" db="EMBL/GenBank/DDBJ databases">
        <title>The genome of Intoshia linei affirms orthonectids as highly simplified spiralians.</title>
        <authorList>
            <person name="Mikhailov K.V."/>
            <person name="Slusarev G.S."/>
            <person name="Nikitin M.A."/>
            <person name="Logacheva M.D."/>
            <person name="Penin A."/>
            <person name="Aleoshin V."/>
            <person name="Panchin Y.V."/>
        </authorList>
    </citation>
    <scope>NUCLEOTIDE SEQUENCE [LARGE SCALE GENOMIC DNA]</scope>
    <source>
        <strain evidence="7">Intl2013</strain>
        <tissue evidence="7">Whole animal</tissue>
    </source>
</reference>
<dbReference type="Gene3D" id="2.30.29.30">
    <property type="entry name" value="Pleckstrin-homology domain (PH domain)/Phosphotyrosine-binding domain (PTB)"/>
    <property type="match status" value="1"/>
</dbReference>
<dbReference type="InterPro" id="IPR002558">
    <property type="entry name" value="ILWEQ_dom"/>
</dbReference>
<evidence type="ECO:0000259" key="6">
    <source>
        <dbReference type="PROSITE" id="PS50945"/>
    </source>
</evidence>
<dbReference type="SUPFAM" id="SSF109885">
    <property type="entry name" value="I/LWEQ domain"/>
    <property type="match status" value="1"/>
</dbReference>
<gene>
    <name evidence="7" type="ORF">A3Q56_01927</name>
</gene>
<dbReference type="Pfam" id="PF01608">
    <property type="entry name" value="I_LWEQ"/>
    <property type="match status" value="1"/>
</dbReference>
<feature type="region of interest" description="Disordered" evidence="4">
    <location>
        <begin position="2999"/>
        <end position="3018"/>
    </location>
</feature>
<dbReference type="SUPFAM" id="SSF50729">
    <property type="entry name" value="PH domain-like"/>
    <property type="match status" value="1"/>
</dbReference>
<feature type="coiled-coil region" evidence="3">
    <location>
        <begin position="2826"/>
        <end position="2892"/>
    </location>
</feature>
<dbReference type="EMBL" id="LWCA01000163">
    <property type="protein sequence ID" value="OAF70301.1"/>
    <property type="molecule type" value="Genomic_DNA"/>
</dbReference>
<dbReference type="SMART" id="SM00295">
    <property type="entry name" value="B41"/>
    <property type="match status" value="1"/>
</dbReference>
<dbReference type="InterPro" id="IPR019748">
    <property type="entry name" value="FERM_central"/>
</dbReference>
<organism evidence="7 8">
    <name type="scientific">Intoshia linei</name>
    <dbReference type="NCBI Taxonomy" id="1819745"/>
    <lineage>
        <taxon>Eukaryota</taxon>
        <taxon>Metazoa</taxon>
        <taxon>Spiralia</taxon>
        <taxon>Lophotrochozoa</taxon>
        <taxon>Mesozoa</taxon>
        <taxon>Orthonectida</taxon>
        <taxon>Rhopaluridae</taxon>
        <taxon>Intoshia</taxon>
    </lineage>
</organism>
<keyword evidence="2" id="KW-0963">Cytoplasm</keyword>
<sequence>MSIITVNFDLTPISSQKIRLNLEKNTLICDVVTALNDRININKDLLENFGLLMINDFDMSSKIWLSPQKTILHYNIEDDCILYYISKIIEVTMSVASNIHKRITLDSSLSMTEQIDHIGSIFGISNYEEYGIIKEYETKKVKYDGGLMKTMNKKMLKYQQKEEKALEALQKQLKTDDSVAWIEMSKSLSSINIEAGDVLMLRRRYFYNDLKKNDNNLEENEIIYNEIKDDIVKSRMLIIFKDAIYLAALQIIADVQDEALLQNKKQRYDLINMILPEEYRKEKSVYKQILKVHGNNSSLECVDAKIQYIKYCQTLKTYGFTFFLVQEITNRKTTQMVQFGISKSDVLILKPTTKEVIRNWHLSNIRNYGSSSDSFTMDLGEHEPIYTVKSAECLKIKSLISGYIDLYLKKKQKIVIRPVVGKSIKTANVSQGKSNHGVMVKQLPKPTLPKIVVSQSHAVSISDNPVIFKERKYDSSGNPDSQNIEYDLNNVYQGKIASITSDNITNFQKYVENINNNVNQYIQFFETAEIPYALTQIRTVLGGIIGTVANLVMFQSEEKCDEMISLTDLNADVEELNRLTSKMPKNYPNSIELENTEYNYPSKIRRKNGLFDMSRDLIENLGLLLKSTDQKDKNKFIDNVARYTHKMLDEIDCNNIQNGFTGRNYLSKNIKNNSKDLIENVLTLKNLEIYFTPKQQEAKMEFLQMCDSLNQKITEADRVGLLFVMSPNNQQLADKFKSIINKSLIELESLRKIAQDSGILKSDKDANEFFQKCYDCIEQFNNILDADNIDIDGIEDYIYNNRSYDIYKKSSKLLGAMSLMMLTDIDKSRNEDLNDLMAELNVAIVEEKPISQVELILKKISNSLFSLHECNVTLDGIHSMKSIPEVEVLFSNIRRCFNQDMDKYVTDSKVYNQHKIKIEDLMKQYATLSQIDNFEADDLQKIYNNIILIRKEIEKMMINVKPKSQKLNATDIMAYECIDRIVEANKNLTPITNMLDNIIQSSVIYRVPLLNADYRQYCKVHKMVDERLKNYCKKKVSSSGVNNNAEEINCYSNIMLNELTNLVHSCNTLILPNPMFEKNNDQISYMHAANNQIVNNIQNLAESAGQLYNCGISAEIFNPISKLNDSFKNLFNLTRKSKPDGKSVNENIKKIAEIYQICESAIKELIKYTSPPLETHVIFSREMVKNAVKLSKIADEIIVQTEKMNKVDEKTSEEVQLLANSATKLILSTKLFGLTNSNNTGRDNVIGTIKNMMEPAINLINMARVNDNHNENIDKLEENLTNAASASLKFLWAGPTNITDQERKIYEIVNKCEFVGQMSLSDDNFYSSLDKIILANASLMKGKDSSKSKINMSHIKKLDELLKKVKNSDENSLAKNLAELDQHFLLIRTNLMSNGGLSRLVECILNTNYSLYAMSNLFLHIKEQNISKNLQFDEKYLNHVKKINYYVNQSLQFKFGNDEKFLILCIDAAEKLIQECGDMERFCHVVLAKYPDYHIIDSVLTEKREMIANVVDLKTLLRETLSLKVTNTNQIEKSLTQLEYVKHKLSRPFINETVKKNNILNESDLKSLQMEEMDAFDSNLSKNVTNAENNFNTLYQALSINDKTTVNNSISDCVNSVMDISFTLDDLPYVDDNYTKKKYLFNKYADTVDVTCNLLKKIDHGISNVENVKDFQKVSKTLDECISILPKISCLNKAISELKNPNLKRLSDVPIESTSKEMYNNKYDNSVKALSDSAHDLVSKIKQTPFDGESFKEYTNGFTKAYARFVKLVFDVKKAAEKDTEVLNEKKKLEESSIAFLNILKCSSNGVTSLKQKNEIEASKKSIFVSAHRIIKLSKMSSNKSCLKTLDNVISNMNHGLSQIVLEPKNSLTYQSSVENVTKFNLPVLQECLKELAIKPNDLTILKMTTCCENLGNNLQQCLYTRAISDLAKNRFGMMTSASNEYFQSNQSNVAYTTSKKYYIIRKLNSYVAKLYQLESMLISPNSHQSDTDIMKKVNIICDEMIQFNKDIVNNNDVDNVETFESVIKDVDELTLDFYRNNKIGDKEEKFQINVSYVKRLIEKSENLILSLNSNDGNNIQLIPKSEFDMGNVKEIQKVDCQNAIKLFSVMENVCENLSSNNNSNIKQNNVQISEITEQMCLDLNSNIPGLNDVDNIQLKIMGYSKQLKNSKLNSNSKSKIDLSNPINQKICQERVLYLCKEFNRLSNGLWNNIYCKNYDTITYYAHSFDNIAKNFAKDVQEMANCISNKNEPKYERNLKLKGSELLDEAANLIQKLKNYLKCNPTDKPLSIDKFSDFIEEMLSVHGESLSNDVKVSLLKDNLRDTVMDIDNKPTDFKQEGYGFNISDLDKITGDIVPESRKKIGNKENLYQLGLKLTKALTKLTIPNTDSEKENVHHEVSKTIKDMVKLNNIQMYNATKDEKYKGHLYTSQKLHEIAKQTIDVIDEASIKPIQQNLVENVFQTRLDDEVIKLSSTIADYCSTMRHTSERKHLGADALNSIKIATSDIETSTMFAEAGANISNYIENCDEQLVECRKSFADLTKNLVLSIKNFIANIDNPEKEVVVLISEIAKNTVDIVKHVKLSAQCLSQKNMKSKEIELFKCSLDLLNVIQKIINVKWNLGSSLDNKLKKNYKENLMEYSKSLVAHIQSIFTIIKSAYVKNEESTTKRIKLLKAIDIHIESIKNSANEKMDQNSFDASLLTNLIISVRNVSDMINDGIILAIESKWNEFEITLEKSLDTMNEIVGMIKSLIIALEKKYRPKISEASILLIKSLAKVYEINIKYDDYDVKSNINDSIKIFLQVITEISPKLRRNIYENKTSNLSNTGIFSQAYKELEIANKKINDLTVEAKKVTNKNKNVINETEITLDSTRHIVQSVEGLLEAASKAQVELEEQGRVKGTDVSTGAHNLNQWSQGLISAAVNVAENMRMLVESIHTSIKNDRSLDAVISHSRAVAAATSQMNIACQVKIDQFSENGKFVNAASLNVKRLTDLMVVHATSTMKSKKTENTNDQGSISSFHSKKEIIDAQSEMLRKERELDDARAKLSNLRRQLYHE</sequence>
<dbReference type="InterPro" id="IPR002404">
    <property type="entry name" value="IRS_PTB"/>
</dbReference>
<dbReference type="GO" id="GO:0098609">
    <property type="term" value="P:cell-cell adhesion"/>
    <property type="evidence" value="ECO:0007669"/>
    <property type="project" value="TreeGrafter"/>
</dbReference>
<evidence type="ECO:0000256" key="4">
    <source>
        <dbReference type="SAM" id="MobiDB-lite"/>
    </source>
</evidence>
<evidence type="ECO:0008006" key="9">
    <source>
        <dbReference type="Google" id="ProtNLM"/>
    </source>
</evidence>
<evidence type="ECO:0000256" key="3">
    <source>
        <dbReference type="SAM" id="Coils"/>
    </source>
</evidence>
<dbReference type="InterPro" id="IPR014352">
    <property type="entry name" value="FERM/acyl-CoA-bd_prot_sf"/>
</dbReference>
<dbReference type="PROSITE" id="PS50945">
    <property type="entry name" value="I_LWEQ"/>
    <property type="match status" value="1"/>
</dbReference>
<feature type="domain" description="FERM" evidence="5">
    <location>
        <begin position="87"/>
        <end position="411"/>
    </location>
</feature>
<comment type="caution">
    <text evidence="7">The sequence shown here is derived from an EMBL/GenBank/DDBJ whole genome shotgun (WGS) entry which is preliminary data.</text>
</comment>
<dbReference type="PANTHER" id="PTHR19981:SF1">
    <property type="entry name" value="RHEA, ISOFORM B"/>
    <property type="match status" value="1"/>
</dbReference>
<dbReference type="PANTHER" id="PTHR19981">
    <property type="entry name" value="TALIN"/>
    <property type="match status" value="1"/>
</dbReference>
<dbReference type="Gene3D" id="1.20.1420.10">
    <property type="entry name" value="Talin, central domain"/>
    <property type="match status" value="1"/>
</dbReference>
<dbReference type="Pfam" id="PF02174">
    <property type="entry name" value="IRS"/>
    <property type="match status" value="1"/>
</dbReference>
<feature type="domain" description="I/LWEQ" evidence="6">
    <location>
        <begin position="2809"/>
        <end position="3053"/>
    </location>
</feature>
<dbReference type="InterPro" id="IPR000299">
    <property type="entry name" value="FERM_domain"/>
</dbReference>
<evidence type="ECO:0000256" key="1">
    <source>
        <dbReference type="ARBA" id="ARBA00004496"/>
    </source>
</evidence>
<feature type="coiled-coil region" evidence="3">
    <location>
        <begin position="3022"/>
        <end position="3049"/>
    </location>
</feature>
<evidence type="ECO:0000313" key="7">
    <source>
        <dbReference type="EMBL" id="OAF70301.1"/>
    </source>
</evidence>
<dbReference type="Gene3D" id="1.20.80.10">
    <property type="match status" value="1"/>
</dbReference>
<keyword evidence="8" id="KW-1185">Reference proteome</keyword>
<dbReference type="PROSITE" id="PS50057">
    <property type="entry name" value="FERM_3"/>
    <property type="match status" value="1"/>
</dbReference>
<comment type="subcellular location">
    <subcellularLocation>
        <location evidence="1">Cytoplasm</location>
    </subcellularLocation>
</comment>
<accession>A0A177B9S4</accession>
<feature type="compositionally biased region" description="Polar residues" evidence="4">
    <location>
        <begin position="3007"/>
        <end position="3016"/>
    </location>
</feature>
<dbReference type="GO" id="GO:0003779">
    <property type="term" value="F:actin binding"/>
    <property type="evidence" value="ECO:0007669"/>
    <property type="project" value="InterPro"/>
</dbReference>
<dbReference type="GO" id="GO:0005886">
    <property type="term" value="C:plasma membrane"/>
    <property type="evidence" value="ECO:0007669"/>
    <property type="project" value="TreeGrafter"/>
</dbReference>
<dbReference type="InterPro" id="IPR019747">
    <property type="entry name" value="FERM_CS"/>
</dbReference>
<feature type="coiled-coil region" evidence="3">
    <location>
        <begin position="1259"/>
        <end position="1286"/>
    </location>
</feature>
<dbReference type="GO" id="GO:0030036">
    <property type="term" value="P:actin cytoskeleton organization"/>
    <property type="evidence" value="ECO:0007669"/>
    <property type="project" value="TreeGrafter"/>
</dbReference>
<dbReference type="InterPro" id="IPR035964">
    <property type="entry name" value="I/LWEQ_dom_sf"/>
</dbReference>
<dbReference type="Gene3D" id="3.10.20.90">
    <property type="entry name" value="Phosphatidylinositol 3-kinase Catalytic Subunit, Chain A, domain 1"/>
    <property type="match status" value="2"/>
</dbReference>
<proteinExistence type="predicted"/>
<dbReference type="OrthoDB" id="10262320at2759"/>
<evidence type="ECO:0000256" key="2">
    <source>
        <dbReference type="ARBA" id="ARBA00022490"/>
    </source>
</evidence>
<dbReference type="SMART" id="SM00307">
    <property type="entry name" value="ILWEQ"/>
    <property type="match status" value="1"/>
</dbReference>
<dbReference type="InterPro" id="IPR035963">
    <property type="entry name" value="FERM_2"/>
</dbReference>
<dbReference type="Pfam" id="PF00373">
    <property type="entry name" value="FERM_M"/>
    <property type="match status" value="1"/>
</dbReference>
<evidence type="ECO:0000259" key="5">
    <source>
        <dbReference type="PROSITE" id="PS50057"/>
    </source>
</evidence>
<dbReference type="GO" id="GO:0005925">
    <property type="term" value="C:focal adhesion"/>
    <property type="evidence" value="ECO:0007669"/>
    <property type="project" value="TreeGrafter"/>
</dbReference>
<dbReference type="CDD" id="cd14473">
    <property type="entry name" value="FERM_B-lobe"/>
    <property type="match status" value="1"/>
</dbReference>
<dbReference type="GO" id="GO:0005737">
    <property type="term" value="C:cytoplasm"/>
    <property type="evidence" value="ECO:0007669"/>
    <property type="project" value="UniProtKB-SubCell"/>
</dbReference>
<keyword evidence="3" id="KW-0175">Coiled coil</keyword>